<feature type="compositionally biased region" description="Low complexity" evidence="1">
    <location>
        <begin position="464"/>
        <end position="481"/>
    </location>
</feature>
<proteinExistence type="predicted"/>
<dbReference type="SUPFAM" id="SSF52113">
    <property type="entry name" value="BRCT domain"/>
    <property type="match status" value="4"/>
</dbReference>
<feature type="domain" description="BRCT" evidence="2">
    <location>
        <begin position="319"/>
        <end position="410"/>
    </location>
</feature>
<dbReference type="RefSeq" id="XP_038779740.1">
    <property type="nucleotide sequence ID" value="XM_038923812.1"/>
</dbReference>
<feature type="region of interest" description="Disordered" evidence="1">
    <location>
        <begin position="431"/>
        <end position="451"/>
    </location>
</feature>
<accession>A0A875S7A4</accession>
<dbReference type="Pfam" id="PF00533">
    <property type="entry name" value="BRCT"/>
    <property type="match status" value="1"/>
</dbReference>
<dbReference type="Gene3D" id="3.40.50.10190">
    <property type="entry name" value="BRCT domain"/>
    <property type="match status" value="5"/>
</dbReference>
<evidence type="ECO:0000313" key="3">
    <source>
        <dbReference type="EMBL" id="QPG76175.1"/>
    </source>
</evidence>
<reference evidence="3" key="1">
    <citation type="submission" date="2020-10" db="EMBL/GenBank/DDBJ databases">
        <authorList>
            <person name="Roach M.J.R."/>
        </authorList>
    </citation>
    <scope>NUCLEOTIDE SEQUENCE</scope>
    <source>
        <strain evidence="3">CBS 1945</strain>
    </source>
</reference>
<dbReference type="InterPro" id="IPR031906">
    <property type="entry name" value="RTT107_BRCT_6"/>
</dbReference>
<gene>
    <name evidence="3" type="ORF">FOA43_003561</name>
</gene>
<dbReference type="PANTHER" id="PTHR47667">
    <property type="entry name" value="REGULATOR OF TY1 TRANSPOSITION PROTEIN 107"/>
    <property type="match status" value="1"/>
</dbReference>
<evidence type="ECO:0000259" key="2">
    <source>
        <dbReference type="PROSITE" id="PS50172"/>
    </source>
</evidence>
<evidence type="ECO:0000313" key="4">
    <source>
        <dbReference type="Proteomes" id="UP000662931"/>
    </source>
</evidence>
<feature type="domain" description="BRCT" evidence="2">
    <location>
        <begin position="662"/>
        <end position="762"/>
    </location>
</feature>
<dbReference type="GO" id="GO:0005634">
    <property type="term" value="C:nucleus"/>
    <property type="evidence" value="ECO:0007669"/>
    <property type="project" value="TreeGrafter"/>
</dbReference>
<dbReference type="InterPro" id="IPR001357">
    <property type="entry name" value="BRCT_dom"/>
</dbReference>
<dbReference type="Proteomes" id="UP000662931">
    <property type="component" value="Chromosome 4"/>
</dbReference>
<dbReference type="EMBL" id="CP064815">
    <property type="protein sequence ID" value="QPG76175.1"/>
    <property type="molecule type" value="Genomic_DNA"/>
</dbReference>
<feature type="compositionally biased region" description="Polar residues" evidence="1">
    <location>
        <begin position="431"/>
        <end position="440"/>
    </location>
</feature>
<dbReference type="PROSITE" id="PS50172">
    <property type="entry name" value="BRCT"/>
    <property type="match status" value="4"/>
</dbReference>
<feature type="domain" description="BRCT" evidence="2">
    <location>
        <begin position="110"/>
        <end position="206"/>
    </location>
</feature>
<dbReference type="SMART" id="SM00292">
    <property type="entry name" value="BRCT"/>
    <property type="match status" value="4"/>
</dbReference>
<feature type="region of interest" description="Disordered" evidence="1">
    <location>
        <begin position="464"/>
        <end position="524"/>
    </location>
</feature>
<dbReference type="Pfam" id="PF16770">
    <property type="entry name" value="RTT107_BRCT_5"/>
    <property type="match status" value="1"/>
</dbReference>
<dbReference type="Pfam" id="PF16771">
    <property type="entry name" value="RTT107_BRCT_6"/>
    <property type="match status" value="1"/>
</dbReference>
<sequence>MSLTCFDGLDILIIESDSLDSVIIHRIQKELSKVSVLDPSSLYHVRKATDGFEDSDQKLSKITHIISNTVNFAEYDRVSDHLMIPVVSSDWLFDSVTHKKLEPLRKYSTDPKLILRNCVITCSESISDEDKMVISSIVYAFGGVYVKDVIKNLTHLLSSNEDDEWCTLIQEFNHHVGNNTIKIVSPNWLFESIGIDRKLQESKFPTGRTTKSLLESSLLQQPNALKDKVFYFGSDYGISDQLFASLNAAVCTRSGAKLIRDKEHLNEANCYLGLYRVGAQFTRASHNEKLTIGNLDWLLWMLVRGKWTLPLLNLLHYPYPKEKLKGMEKVVISATNYTGDSRLYLQNLVELMGGEFTRNLKPRNTHLLVAKAFGDKYKATEVWGIKCVNHLWIEDSFAHWELQPENDPKYSRFPRDCDDVRLIGTTQIDANIVHTPQSADSGKGPKVLPNEGFSSLSSSPQFLSAAETSSSSRPSTSAKVSVAKDTVLSQPSSPSEPTLPPPNVVPAKRKLSNPPVLNNKKQAKHLPAATKPYNIVGIMTGCDTDLTPADRKNLHRVGIRLVDIPTKSLNCIIAPTIMRTEKFLKSLSLGPKYIISPLFISDVLGTLDTYHKVSEFDSVKPDISQYGLENSITFSKDHKVKDLFMHPEKGEIFALQNLLRNSTSRLFEGFLFNISSKTPGEEIVSNIIRLFGASDCQQVDTKASKLLCNDDTFSGSRYSEAYVLLCSPDEKSLISHFKKLVKRDASDSKYIVVEWNWIIRCIFNTCLVQDKFIVDKNI</sequence>
<dbReference type="InterPro" id="IPR036420">
    <property type="entry name" value="BRCT_dom_sf"/>
</dbReference>
<dbReference type="AlphaFoldDB" id="A0A875S7A4"/>
<name>A0A875S7A4_EENNA</name>
<keyword evidence="4" id="KW-1185">Reference proteome</keyword>
<dbReference type="InterPro" id="IPR053036">
    <property type="entry name" value="CellCycle_DNARepair_Reg"/>
</dbReference>
<dbReference type="GO" id="GO:1990683">
    <property type="term" value="P:DNA double-strand break attachment to nuclear envelope"/>
    <property type="evidence" value="ECO:0007669"/>
    <property type="project" value="TreeGrafter"/>
</dbReference>
<feature type="domain" description="BRCT" evidence="2">
    <location>
        <begin position="60"/>
        <end position="109"/>
    </location>
</feature>
<organism evidence="3 4">
    <name type="scientific">Eeniella nana</name>
    <name type="common">Yeast</name>
    <name type="synonym">Brettanomyces nanus</name>
    <dbReference type="NCBI Taxonomy" id="13502"/>
    <lineage>
        <taxon>Eukaryota</taxon>
        <taxon>Fungi</taxon>
        <taxon>Dikarya</taxon>
        <taxon>Ascomycota</taxon>
        <taxon>Saccharomycotina</taxon>
        <taxon>Pichiomycetes</taxon>
        <taxon>Pichiales</taxon>
        <taxon>Pichiaceae</taxon>
        <taxon>Brettanomyces</taxon>
    </lineage>
</organism>
<dbReference type="KEGG" id="bnn:FOA43_003561"/>
<protein>
    <recommendedName>
        <fullName evidence="2">BRCT domain-containing protein</fullName>
    </recommendedName>
</protein>
<dbReference type="GO" id="GO:0006302">
    <property type="term" value="P:double-strand break repair"/>
    <property type="evidence" value="ECO:0007669"/>
    <property type="project" value="TreeGrafter"/>
</dbReference>
<dbReference type="GeneID" id="62196961"/>
<dbReference type="OrthoDB" id="342264at2759"/>
<evidence type="ECO:0000256" key="1">
    <source>
        <dbReference type="SAM" id="MobiDB-lite"/>
    </source>
</evidence>
<dbReference type="Pfam" id="PF12738">
    <property type="entry name" value="PTCB-BRCT"/>
    <property type="match status" value="1"/>
</dbReference>
<dbReference type="GO" id="GO:0035361">
    <property type="term" value="C:Cul8-RING ubiquitin ligase complex"/>
    <property type="evidence" value="ECO:0007669"/>
    <property type="project" value="TreeGrafter"/>
</dbReference>
<dbReference type="PANTHER" id="PTHR47667:SF1">
    <property type="entry name" value="REGULATOR OF TY1 TRANSPOSITION PROTEIN 107"/>
    <property type="match status" value="1"/>
</dbReference>